<feature type="compositionally biased region" description="Basic and acidic residues" evidence="1">
    <location>
        <begin position="30"/>
        <end position="46"/>
    </location>
</feature>
<feature type="region of interest" description="Disordered" evidence="1">
    <location>
        <begin position="27"/>
        <end position="81"/>
    </location>
</feature>
<protein>
    <recommendedName>
        <fullName evidence="5">Secreted protein</fullName>
    </recommendedName>
</protein>
<name>A0ABY7UI74_9CORY</name>
<feature type="signal peptide" evidence="2">
    <location>
        <begin position="1"/>
        <end position="22"/>
    </location>
</feature>
<organism evidence="3 4">
    <name type="scientific">Corynebacterium jeddahense</name>
    <dbReference type="NCBI Taxonomy" id="1414719"/>
    <lineage>
        <taxon>Bacteria</taxon>
        <taxon>Bacillati</taxon>
        <taxon>Actinomycetota</taxon>
        <taxon>Actinomycetes</taxon>
        <taxon>Mycobacteriales</taxon>
        <taxon>Corynebacteriaceae</taxon>
        <taxon>Corynebacterium</taxon>
    </lineage>
</organism>
<dbReference type="RefSeq" id="WP_052333820.1">
    <property type="nucleotide sequence ID" value="NZ_CBYN010000067.1"/>
</dbReference>
<accession>A0ABY7UI74</accession>
<evidence type="ECO:0008006" key="5">
    <source>
        <dbReference type="Google" id="ProtNLM"/>
    </source>
</evidence>
<proteinExistence type="predicted"/>
<evidence type="ECO:0000256" key="1">
    <source>
        <dbReference type="SAM" id="MobiDB-lite"/>
    </source>
</evidence>
<dbReference type="PROSITE" id="PS51257">
    <property type="entry name" value="PROKAR_LIPOPROTEIN"/>
    <property type="match status" value="1"/>
</dbReference>
<feature type="chain" id="PRO_5046369326" description="Secreted protein" evidence="2">
    <location>
        <begin position="23"/>
        <end position="172"/>
    </location>
</feature>
<keyword evidence="2" id="KW-0732">Signal</keyword>
<dbReference type="EMBL" id="CP063194">
    <property type="protein sequence ID" value="WCZ38453.1"/>
    <property type="molecule type" value="Genomic_DNA"/>
</dbReference>
<evidence type="ECO:0000256" key="2">
    <source>
        <dbReference type="SAM" id="SignalP"/>
    </source>
</evidence>
<evidence type="ECO:0000313" key="4">
    <source>
        <dbReference type="Proteomes" id="UP001218071"/>
    </source>
</evidence>
<feature type="compositionally biased region" description="Low complexity" evidence="1">
    <location>
        <begin position="50"/>
        <end position="62"/>
    </location>
</feature>
<reference evidence="3 4" key="1">
    <citation type="submission" date="2020-10" db="EMBL/GenBank/DDBJ databases">
        <title>Complete genome sequence of Corynebacterium jeddahense DSM 45997, type strain of Corynebacterium jeddahense.</title>
        <authorList>
            <person name="Busche T."/>
            <person name="Kalinowski J."/>
            <person name="Ruckert C."/>
        </authorList>
    </citation>
    <scope>NUCLEOTIDE SEQUENCE [LARGE SCALE GENOMIC DNA]</scope>
    <source>
        <strain evidence="3 4">DSM 45997</strain>
    </source>
</reference>
<evidence type="ECO:0000313" key="3">
    <source>
        <dbReference type="EMBL" id="WCZ38453.1"/>
    </source>
</evidence>
<gene>
    <name evidence="3" type="ORF">CJEDD_04200</name>
</gene>
<sequence>MISTTSRKAVAGIAALAALALAGCTPPHENSSDVKVDTAKTQDPDSLKGATTTAPTSATNVTEAVEKNKTTGTAELSPEKTPMFNNCDATHLLRPAKLTVDCKNQDDFLEDIVWDKWGEDLAEGTATRVVKNPDNREEGIKVVLGNPQIVNGDLVFTTMSVNGAPVKPENDY</sequence>
<keyword evidence="4" id="KW-1185">Reference proteome</keyword>
<dbReference type="Proteomes" id="UP001218071">
    <property type="component" value="Chromosome"/>
</dbReference>